<comment type="similarity">
    <text evidence="1">Belongs to the UPF0065 (bug) family.</text>
</comment>
<dbReference type="PANTHER" id="PTHR42928:SF5">
    <property type="entry name" value="BLR1237 PROTEIN"/>
    <property type="match status" value="1"/>
</dbReference>
<dbReference type="EMBL" id="JBHSRS010000084">
    <property type="protein sequence ID" value="MFC6284384.1"/>
    <property type="molecule type" value="Genomic_DNA"/>
</dbReference>
<comment type="caution">
    <text evidence="3">The sequence shown here is derived from an EMBL/GenBank/DDBJ whole genome shotgun (WGS) entry which is preliminary data.</text>
</comment>
<dbReference type="Proteomes" id="UP001596270">
    <property type="component" value="Unassembled WGS sequence"/>
</dbReference>
<evidence type="ECO:0000256" key="2">
    <source>
        <dbReference type="SAM" id="SignalP"/>
    </source>
</evidence>
<organism evidence="3 4">
    <name type="scientific">Polaromonas aquatica</name>
    <dbReference type="NCBI Taxonomy" id="332657"/>
    <lineage>
        <taxon>Bacteria</taxon>
        <taxon>Pseudomonadati</taxon>
        <taxon>Pseudomonadota</taxon>
        <taxon>Betaproteobacteria</taxon>
        <taxon>Burkholderiales</taxon>
        <taxon>Comamonadaceae</taxon>
        <taxon>Polaromonas</taxon>
    </lineage>
</organism>
<protein>
    <submittedName>
        <fullName evidence="3">Bug family tripartite tricarboxylate transporter substrate binding protein</fullName>
    </submittedName>
</protein>
<keyword evidence="4" id="KW-1185">Reference proteome</keyword>
<dbReference type="PIRSF" id="PIRSF017082">
    <property type="entry name" value="YflP"/>
    <property type="match status" value="1"/>
</dbReference>
<gene>
    <name evidence="3" type="ORF">ACFQND_24440</name>
</gene>
<keyword evidence="2" id="KW-0732">Signal</keyword>
<dbReference type="Gene3D" id="3.40.190.150">
    <property type="entry name" value="Bordetella uptake gene, domain 1"/>
    <property type="match status" value="1"/>
</dbReference>
<name>A0ABW1U578_9BURK</name>
<evidence type="ECO:0000313" key="4">
    <source>
        <dbReference type="Proteomes" id="UP001596270"/>
    </source>
</evidence>
<feature type="chain" id="PRO_5047304504" evidence="2">
    <location>
        <begin position="24"/>
        <end position="325"/>
    </location>
</feature>
<feature type="signal peptide" evidence="2">
    <location>
        <begin position="1"/>
        <end position="23"/>
    </location>
</feature>
<dbReference type="Gene3D" id="3.40.190.10">
    <property type="entry name" value="Periplasmic binding protein-like II"/>
    <property type="match status" value="1"/>
</dbReference>
<dbReference type="InterPro" id="IPR042100">
    <property type="entry name" value="Bug_dom1"/>
</dbReference>
<proteinExistence type="inferred from homology"/>
<dbReference type="InterPro" id="IPR005064">
    <property type="entry name" value="BUG"/>
</dbReference>
<dbReference type="PANTHER" id="PTHR42928">
    <property type="entry name" value="TRICARBOXYLATE-BINDING PROTEIN"/>
    <property type="match status" value="1"/>
</dbReference>
<dbReference type="Pfam" id="PF03401">
    <property type="entry name" value="TctC"/>
    <property type="match status" value="1"/>
</dbReference>
<dbReference type="RefSeq" id="WP_371440048.1">
    <property type="nucleotide sequence ID" value="NZ_JBHSRS010000084.1"/>
</dbReference>
<reference evidence="4" key="1">
    <citation type="journal article" date="2019" name="Int. J. Syst. Evol. Microbiol.">
        <title>The Global Catalogue of Microorganisms (GCM) 10K type strain sequencing project: providing services to taxonomists for standard genome sequencing and annotation.</title>
        <authorList>
            <consortium name="The Broad Institute Genomics Platform"/>
            <consortium name="The Broad Institute Genome Sequencing Center for Infectious Disease"/>
            <person name="Wu L."/>
            <person name="Ma J."/>
        </authorList>
    </citation>
    <scope>NUCLEOTIDE SEQUENCE [LARGE SCALE GENOMIC DNA]</scope>
    <source>
        <strain evidence="4">CCUG 39402</strain>
    </source>
</reference>
<evidence type="ECO:0000313" key="3">
    <source>
        <dbReference type="EMBL" id="MFC6284384.1"/>
    </source>
</evidence>
<evidence type="ECO:0000256" key="1">
    <source>
        <dbReference type="ARBA" id="ARBA00006987"/>
    </source>
</evidence>
<accession>A0ABW1U578</accession>
<sequence length="325" mass="33611">MTPFFKNLVAGTFVALSPALALAQAWSPTKAITFVVPVAPGSSNDLIARMLSEKLPAKLGQPVVVDNRPGASGLVGASSVARSAPDGHTIVIVPSDVYMAPILTPKAGGANFDVIKDFTPILTAGNAPVLIVASPSINVKTPQELLAFLKKNGPTSYGSPGTGSPMNIAGEMLKRSSGTQLNHVPYRGVLPAVNAVLAGELPLSIVALAGAAPHIAAGKLVPVGLVEKQRSELIPSLPTMTESGIAGVETAVFFQILAPAGTPAPVIQRLNTEINAILATPDFKERLRTMGVQITGGSSADAARLARDTYARNQQLVKELKIVVE</sequence>